<evidence type="ECO:0000313" key="2">
    <source>
        <dbReference type="Proteomes" id="UP000054805"/>
    </source>
</evidence>
<keyword evidence="2" id="KW-1185">Reference proteome</keyword>
<gene>
    <name evidence="1" type="ORF">T4B_7036</name>
</gene>
<name>A0A0V1JEA2_TRIPS</name>
<dbReference type="Proteomes" id="UP000054805">
    <property type="component" value="Unassembled WGS sequence"/>
</dbReference>
<reference evidence="1 2" key="1">
    <citation type="submission" date="2015-01" db="EMBL/GenBank/DDBJ databases">
        <title>Evolution of Trichinella species and genotypes.</title>
        <authorList>
            <person name="Korhonen P.K."/>
            <person name="Edoardo P."/>
            <person name="Giuseppe L.R."/>
            <person name="Gasser R.B."/>
        </authorList>
    </citation>
    <scope>NUCLEOTIDE SEQUENCE [LARGE SCALE GENOMIC DNA]</scope>
    <source>
        <strain evidence="1">ISS588</strain>
    </source>
</reference>
<organism evidence="1 2">
    <name type="scientific">Trichinella pseudospiralis</name>
    <name type="common">Parasitic roundworm</name>
    <dbReference type="NCBI Taxonomy" id="6337"/>
    <lineage>
        <taxon>Eukaryota</taxon>
        <taxon>Metazoa</taxon>
        <taxon>Ecdysozoa</taxon>
        <taxon>Nematoda</taxon>
        <taxon>Enoplea</taxon>
        <taxon>Dorylaimia</taxon>
        <taxon>Trichinellida</taxon>
        <taxon>Trichinellidae</taxon>
        <taxon>Trichinella</taxon>
    </lineage>
</organism>
<comment type="caution">
    <text evidence="1">The sequence shown here is derived from an EMBL/GenBank/DDBJ whole genome shotgun (WGS) entry which is preliminary data.</text>
</comment>
<evidence type="ECO:0000313" key="1">
    <source>
        <dbReference type="EMBL" id="KRZ33297.1"/>
    </source>
</evidence>
<protein>
    <submittedName>
        <fullName evidence="1">Uncharacterized protein</fullName>
    </submittedName>
</protein>
<dbReference type="AlphaFoldDB" id="A0A0V1JEA2"/>
<sequence>MVSRSIFTLSIYRRSAQGLVMHYYFLKLSSVLKRNAQNKTKNNVCQQKNECDHVCKDDVTVSA</sequence>
<accession>A0A0V1JEA2</accession>
<dbReference type="EMBL" id="JYDS01000010">
    <property type="protein sequence ID" value="KRZ33297.1"/>
    <property type="molecule type" value="Genomic_DNA"/>
</dbReference>
<proteinExistence type="predicted"/>